<comment type="similarity">
    <text evidence="2">Belongs to the protein kinase superfamily. CAMK Ser/Thr protein kinase family. SNF1 subfamily.</text>
</comment>
<dbReference type="InterPro" id="IPR008271">
    <property type="entry name" value="Ser/Thr_kinase_AS"/>
</dbReference>
<dbReference type="eggNOG" id="KOG0583">
    <property type="taxonomic scope" value="Eukaryota"/>
</dbReference>
<dbReference type="PROSITE" id="PS50011">
    <property type="entry name" value="PROTEIN_KINASE_DOM"/>
    <property type="match status" value="1"/>
</dbReference>
<dbReference type="OMA" id="CGTPMFI"/>
<keyword evidence="9" id="KW-0464">Manganese</keyword>
<evidence type="ECO:0000256" key="10">
    <source>
        <dbReference type="ARBA" id="ARBA00047899"/>
    </source>
</evidence>
<dbReference type="GO" id="GO:0005524">
    <property type="term" value="F:ATP binding"/>
    <property type="evidence" value="ECO:0007669"/>
    <property type="project" value="UniProtKB-UniRule"/>
</dbReference>
<evidence type="ECO:0000256" key="5">
    <source>
        <dbReference type="ARBA" id="ARBA00022679"/>
    </source>
</evidence>
<dbReference type="Gene3D" id="3.30.310.80">
    <property type="entry name" value="Kinase associated domain 1, KA1"/>
    <property type="match status" value="1"/>
</dbReference>
<evidence type="ECO:0000256" key="6">
    <source>
        <dbReference type="ARBA" id="ARBA00022741"/>
    </source>
</evidence>
<dbReference type="FunFam" id="1.10.510.10:FF:000571">
    <property type="entry name" value="Maternal embryonic leucine zipper kinase"/>
    <property type="match status" value="1"/>
</dbReference>
<dbReference type="STRING" id="4577.K7V9D4"/>
<evidence type="ECO:0000256" key="3">
    <source>
        <dbReference type="ARBA" id="ARBA00012513"/>
    </source>
</evidence>
<dbReference type="InParanoid" id="K7V9D4"/>
<keyword evidence="8 13" id="KW-0067">ATP-binding</keyword>
<reference evidence="15" key="1">
    <citation type="submission" date="2015-12" db="EMBL/GenBank/DDBJ databases">
        <title>Update maize B73 reference genome by single molecule sequencing technologies.</title>
        <authorList>
            <consortium name="Maize Genome Sequencing Project"/>
            <person name="Ware D."/>
        </authorList>
    </citation>
    <scope>NUCLEOTIDE SEQUENCE</scope>
    <source>
        <tissue evidence="15">Seedling</tissue>
    </source>
</reference>
<name>K7V9D4_MAIZE</name>
<comment type="catalytic activity">
    <reaction evidence="11">
        <text>L-seryl-[protein] + ATP = O-phospho-L-seryl-[protein] + ADP + H(+)</text>
        <dbReference type="Rhea" id="RHEA:17989"/>
        <dbReference type="Rhea" id="RHEA-COMP:9863"/>
        <dbReference type="Rhea" id="RHEA-COMP:11604"/>
        <dbReference type="ChEBI" id="CHEBI:15378"/>
        <dbReference type="ChEBI" id="CHEBI:29999"/>
        <dbReference type="ChEBI" id="CHEBI:30616"/>
        <dbReference type="ChEBI" id="CHEBI:83421"/>
        <dbReference type="ChEBI" id="CHEBI:456216"/>
        <dbReference type="EC" id="2.7.11.1"/>
    </reaction>
</comment>
<dbReference type="InterPro" id="IPR000719">
    <property type="entry name" value="Prot_kinase_dom"/>
</dbReference>
<evidence type="ECO:0000256" key="14">
    <source>
        <dbReference type="RuleBase" id="RU000304"/>
    </source>
</evidence>
<evidence type="ECO:0000256" key="4">
    <source>
        <dbReference type="ARBA" id="ARBA00022527"/>
    </source>
</evidence>
<evidence type="ECO:0000256" key="9">
    <source>
        <dbReference type="ARBA" id="ARBA00023211"/>
    </source>
</evidence>
<dbReference type="SUPFAM" id="SSF56112">
    <property type="entry name" value="Protein kinase-like (PK-like)"/>
    <property type="match status" value="1"/>
</dbReference>
<evidence type="ECO:0000256" key="11">
    <source>
        <dbReference type="ARBA" id="ARBA00048679"/>
    </source>
</evidence>
<accession>K7V9D4</accession>
<keyword evidence="6 13" id="KW-0547">Nucleotide-binding</keyword>
<dbReference type="SMART" id="SM00220">
    <property type="entry name" value="S_TKc"/>
    <property type="match status" value="1"/>
</dbReference>
<evidence type="ECO:0000256" key="12">
    <source>
        <dbReference type="ARBA" id="ARBA00058225"/>
    </source>
</evidence>
<evidence type="ECO:0000256" key="1">
    <source>
        <dbReference type="ARBA" id="ARBA00001936"/>
    </source>
</evidence>
<dbReference type="PANTHER" id="PTHR43895">
    <property type="entry name" value="CALCIUM/CALMODULIN-DEPENDENT PROTEIN KINASE KINASE-RELATED"/>
    <property type="match status" value="1"/>
</dbReference>
<dbReference type="HOGENOM" id="CLU_000288_59_0_1"/>
<dbReference type="CDD" id="cd12195">
    <property type="entry name" value="CIPK_C"/>
    <property type="match status" value="1"/>
</dbReference>
<dbReference type="GO" id="GO:0007165">
    <property type="term" value="P:signal transduction"/>
    <property type="evidence" value="ECO:0007669"/>
    <property type="project" value="InterPro"/>
</dbReference>
<keyword evidence="5" id="KW-0808">Transferase</keyword>
<dbReference type="InterPro" id="IPR004041">
    <property type="entry name" value="NAF_dom"/>
</dbReference>
<feature type="binding site" evidence="13">
    <location>
        <position position="33"/>
    </location>
    <ligand>
        <name>ATP</name>
        <dbReference type="ChEBI" id="CHEBI:30616"/>
    </ligand>
</feature>
<dbReference type="EC" id="2.7.11.1" evidence="3"/>
<sequence>MDRYVLGRLLGKGNFAKVYHARSIVSGEEVAIKIMDKDHLSKLDVTHHMIIREIDIMRRVRHPHVVHILEVMATKTRIFVVMEFVGGGPLNDCLIHRRIDEASARRVFQQIVCALDYCHSLGVYHRDIKPDNILLDAVGNIKVADFGLSALTDTAQREAQLHTVCGTPMFIAPEVFQRCGYDGAKADVWACGVLLFRLMAGHFPFNHKDTNMYHMIHRCNYRCPRWFSVGLARLVRRMICFEPARRITIPEIKENIWFKDFNEIQWDPPSPTSCSMRSSLSAPSLTTLENTGSVTVKAQSRMRHHKSLNAFDIIASSPSLDLSGLFEEHCEQMQFVFPVPVSKIISRLEEIAGHVSFTARTKEYQMRIEEKRNGNQIVLLISFKIFEFTQERVMLKMCKKGGDTTQYRQFMNDVLKPGLHGLVDGLSEENAECVDCNSGRS</sequence>
<dbReference type="Pfam" id="PF03822">
    <property type="entry name" value="NAF"/>
    <property type="match status" value="1"/>
</dbReference>
<dbReference type="AlphaFoldDB" id="K7V9D4"/>
<dbReference type="PANTHER" id="PTHR43895:SF4">
    <property type="entry name" value="CBL-INTERACTING PROTEIN KINASE 25"/>
    <property type="match status" value="1"/>
</dbReference>
<comment type="function">
    <text evidence="12">CIPK serine-threonine protein kinases interact with CBL proteins. Binding of a CBL protein to the regulatory NAF domain of CIPK protein lead to the activation of the kinase in a calcium-dependent manner.</text>
</comment>
<dbReference type="Pfam" id="PF00069">
    <property type="entry name" value="Pkinase"/>
    <property type="match status" value="1"/>
</dbReference>
<dbReference type="PROSITE" id="PS00108">
    <property type="entry name" value="PROTEIN_KINASE_ST"/>
    <property type="match status" value="1"/>
</dbReference>
<protein>
    <recommendedName>
        <fullName evidence="3">non-specific serine/threonine protein kinase</fullName>
        <ecNumber evidence="3">2.7.11.1</ecNumber>
    </recommendedName>
</protein>
<dbReference type="PaxDb" id="4577-GRMZM2G395458_P01"/>
<evidence type="ECO:0000256" key="2">
    <source>
        <dbReference type="ARBA" id="ARBA00006234"/>
    </source>
</evidence>
<dbReference type="Gene3D" id="1.10.510.10">
    <property type="entry name" value="Transferase(Phosphotransferase) domain 1"/>
    <property type="match status" value="1"/>
</dbReference>
<comment type="catalytic activity">
    <reaction evidence="10">
        <text>L-threonyl-[protein] + ATP = O-phospho-L-threonyl-[protein] + ADP + H(+)</text>
        <dbReference type="Rhea" id="RHEA:46608"/>
        <dbReference type="Rhea" id="RHEA-COMP:11060"/>
        <dbReference type="Rhea" id="RHEA-COMP:11605"/>
        <dbReference type="ChEBI" id="CHEBI:15378"/>
        <dbReference type="ChEBI" id="CHEBI:30013"/>
        <dbReference type="ChEBI" id="CHEBI:30616"/>
        <dbReference type="ChEBI" id="CHEBI:61977"/>
        <dbReference type="ChEBI" id="CHEBI:456216"/>
        <dbReference type="EC" id="2.7.11.1"/>
    </reaction>
</comment>
<evidence type="ECO:0000256" key="8">
    <source>
        <dbReference type="ARBA" id="ARBA00022840"/>
    </source>
</evidence>
<dbReference type="InterPro" id="IPR018451">
    <property type="entry name" value="NAF/FISL_domain"/>
</dbReference>
<organism evidence="15">
    <name type="scientific">Zea mays</name>
    <name type="common">Maize</name>
    <dbReference type="NCBI Taxonomy" id="4577"/>
    <lineage>
        <taxon>Eukaryota</taxon>
        <taxon>Viridiplantae</taxon>
        <taxon>Streptophyta</taxon>
        <taxon>Embryophyta</taxon>
        <taxon>Tracheophyta</taxon>
        <taxon>Spermatophyta</taxon>
        <taxon>Magnoliopsida</taxon>
        <taxon>Liliopsida</taxon>
        <taxon>Poales</taxon>
        <taxon>Poaceae</taxon>
        <taxon>PACMAD clade</taxon>
        <taxon>Panicoideae</taxon>
        <taxon>Andropogonodae</taxon>
        <taxon>Andropogoneae</taxon>
        <taxon>Tripsacinae</taxon>
        <taxon>Zea</taxon>
    </lineage>
</organism>
<keyword evidence="7 15" id="KW-0418">Kinase</keyword>
<gene>
    <name evidence="15" type="ORF">ZEAMMB73_Zm00001d046175</name>
</gene>
<dbReference type="InterPro" id="IPR011009">
    <property type="entry name" value="Kinase-like_dom_sf"/>
</dbReference>
<dbReference type="FunFam" id="3.30.200.20:FF:000042">
    <property type="entry name" value="Aurora kinase A"/>
    <property type="match status" value="1"/>
</dbReference>
<dbReference type="SMR" id="K7V9D4"/>
<comment type="cofactor">
    <cofactor evidence="1">
        <name>Mn(2+)</name>
        <dbReference type="ChEBI" id="CHEBI:29035"/>
    </cofactor>
</comment>
<evidence type="ECO:0000313" key="15">
    <source>
        <dbReference type="EMBL" id="AQL03793.1"/>
    </source>
</evidence>
<dbReference type="InterPro" id="IPR017441">
    <property type="entry name" value="Protein_kinase_ATP_BS"/>
</dbReference>
<keyword evidence="4 14" id="KW-0723">Serine/threonine-protein kinase</keyword>
<evidence type="ECO:0000256" key="7">
    <source>
        <dbReference type="ARBA" id="ARBA00022777"/>
    </source>
</evidence>
<dbReference type="Gene3D" id="3.30.200.20">
    <property type="entry name" value="Phosphorylase Kinase, domain 1"/>
    <property type="match status" value="1"/>
</dbReference>
<evidence type="ECO:0000256" key="13">
    <source>
        <dbReference type="PROSITE-ProRule" id="PRU10141"/>
    </source>
</evidence>
<dbReference type="FunFam" id="3.30.310.80:FF:000005">
    <property type="entry name" value="Non-specific serine/threonine protein kinase"/>
    <property type="match status" value="1"/>
</dbReference>
<dbReference type="PROSITE" id="PS00107">
    <property type="entry name" value="PROTEIN_KINASE_ATP"/>
    <property type="match status" value="1"/>
</dbReference>
<proteinExistence type="inferred from homology"/>
<dbReference type="PROSITE" id="PS50816">
    <property type="entry name" value="NAF"/>
    <property type="match status" value="1"/>
</dbReference>
<dbReference type="GO" id="GO:0004674">
    <property type="term" value="F:protein serine/threonine kinase activity"/>
    <property type="evidence" value="ECO:0007669"/>
    <property type="project" value="UniProtKB-KW"/>
</dbReference>
<dbReference type="EMBL" id="CM000785">
    <property type="protein sequence ID" value="AQL03793.1"/>
    <property type="molecule type" value="Genomic_DNA"/>
</dbReference>